<evidence type="ECO:0000259" key="6">
    <source>
        <dbReference type="Pfam" id="PF13396"/>
    </source>
</evidence>
<dbReference type="Pfam" id="PF13396">
    <property type="entry name" value="PLDc_N"/>
    <property type="match status" value="1"/>
</dbReference>
<proteinExistence type="predicted"/>
<dbReference type="RefSeq" id="WP_068752439.1">
    <property type="nucleotide sequence ID" value="NZ_LR214441.1"/>
</dbReference>
<dbReference type="Proteomes" id="UP000093501">
    <property type="component" value="Unassembled WGS sequence"/>
</dbReference>
<evidence type="ECO:0000313" key="8">
    <source>
        <dbReference type="Proteomes" id="UP000093501"/>
    </source>
</evidence>
<reference evidence="8" key="1">
    <citation type="submission" date="2016-07" db="EMBL/GenBank/DDBJ databases">
        <authorList>
            <person name="Florea S."/>
            <person name="Webb J.S."/>
            <person name="Jaromczyk J."/>
            <person name="Schardl C.L."/>
        </authorList>
    </citation>
    <scope>NUCLEOTIDE SEQUENCE [LARGE SCALE GENOMIC DNA]</scope>
    <source>
        <strain evidence="8">IPBSL-7</strain>
    </source>
</reference>
<evidence type="ECO:0000256" key="5">
    <source>
        <dbReference type="ARBA" id="ARBA00023136"/>
    </source>
</evidence>
<comment type="subcellular location">
    <subcellularLocation>
        <location evidence="1">Cell membrane</location>
        <topology evidence="1">Multi-pass membrane protein</topology>
    </subcellularLocation>
</comment>
<evidence type="ECO:0000256" key="2">
    <source>
        <dbReference type="ARBA" id="ARBA00022475"/>
    </source>
</evidence>
<dbReference type="EMBL" id="MBQD01000025">
    <property type="protein sequence ID" value="OCL31663.1"/>
    <property type="molecule type" value="Genomic_DNA"/>
</dbReference>
<sequence>MNPDLADLADLPVGLLVALGVLVVVEMALLVIALLAWARTPETHMPPPNRWVWLALILFLQILGPVAFLIARRGRARAVGESYDEPTPPARRAARQRADDTVDLLYGDREDGK</sequence>
<keyword evidence="2" id="KW-1003">Cell membrane</keyword>
<evidence type="ECO:0000256" key="4">
    <source>
        <dbReference type="ARBA" id="ARBA00022989"/>
    </source>
</evidence>
<keyword evidence="8" id="KW-1185">Reference proteome</keyword>
<name>A0A1C0AHY8_9ACTN</name>
<evidence type="ECO:0000256" key="3">
    <source>
        <dbReference type="ARBA" id="ARBA00022692"/>
    </source>
</evidence>
<protein>
    <recommendedName>
        <fullName evidence="6">Cardiolipin synthase N-terminal domain-containing protein</fullName>
    </recommendedName>
</protein>
<comment type="caution">
    <text evidence="7">The sequence shown here is derived from an EMBL/GenBank/DDBJ whole genome shotgun (WGS) entry which is preliminary data.</text>
</comment>
<organism evidence="7 8">
    <name type="scientific">Tessaracoccus lapidicaptus</name>
    <dbReference type="NCBI Taxonomy" id="1427523"/>
    <lineage>
        <taxon>Bacteria</taxon>
        <taxon>Bacillati</taxon>
        <taxon>Actinomycetota</taxon>
        <taxon>Actinomycetes</taxon>
        <taxon>Propionibacteriales</taxon>
        <taxon>Propionibacteriaceae</taxon>
        <taxon>Tessaracoccus</taxon>
    </lineage>
</organism>
<evidence type="ECO:0000313" key="7">
    <source>
        <dbReference type="EMBL" id="OCL31663.1"/>
    </source>
</evidence>
<keyword evidence="5" id="KW-0472">Membrane</keyword>
<dbReference type="InterPro" id="IPR027379">
    <property type="entry name" value="CLS_N"/>
</dbReference>
<feature type="domain" description="Cardiolipin synthase N-terminal" evidence="6">
    <location>
        <begin position="28"/>
        <end position="73"/>
    </location>
</feature>
<dbReference type="GO" id="GO:0005886">
    <property type="term" value="C:plasma membrane"/>
    <property type="evidence" value="ECO:0007669"/>
    <property type="project" value="UniProtKB-SubCell"/>
</dbReference>
<accession>A0A1C0AHY8</accession>
<gene>
    <name evidence="7" type="ORF">BCR15_08495</name>
</gene>
<keyword evidence="3" id="KW-0812">Transmembrane</keyword>
<dbReference type="AlphaFoldDB" id="A0A1C0AHY8"/>
<keyword evidence="4" id="KW-1133">Transmembrane helix</keyword>
<evidence type="ECO:0000256" key="1">
    <source>
        <dbReference type="ARBA" id="ARBA00004651"/>
    </source>
</evidence>